<protein>
    <submittedName>
        <fullName evidence="2">Uncharacterized protein</fullName>
    </submittedName>
</protein>
<dbReference type="Proteomes" id="UP000694460">
    <property type="component" value="Unassembled WGS sequence"/>
</dbReference>
<organism evidence="2 3">
    <name type="scientific">Mycolicibacterium lutetiense</name>
    <dbReference type="NCBI Taxonomy" id="1641992"/>
    <lineage>
        <taxon>Bacteria</taxon>
        <taxon>Bacillati</taxon>
        <taxon>Actinomycetota</taxon>
        <taxon>Actinomycetes</taxon>
        <taxon>Mycobacteriales</taxon>
        <taxon>Mycobacteriaceae</taxon>
        <taxon>Mycolicibacterium</taxon>
    </lineage>
</organism>
<evidence type="ECO:0000256" key="1">
    <source>
        <dbReference type="SAM" id="MobiDB-lite"/>
    </source>
</evidence>
<evidence type="ECO:0000313" key="2">
    <source>
        <dbReference type="EMBL" id="MBP2451096.1"/>
    </source>
</evidence>
<evidence type="ECO:0000313" key="3">
    <source>
        <dbReference type="Proteomes" id="UP000694460"/>
    </source>
</evidence>
<proteinExistence type="predicted"/>
<gene>
    <name evidence="2" type="ORF">JOF57_000981</name>
</gene>
<dbReference type="EMBL" id="JAGIOP010000001">
    <property type="protein sequence ID" value="MBP2451096.1"/>
    <property type="molecule type" value="Genomic_DNA"/>
</dbReference>
<name>A0ABS4ZPJ4_9MYCO</name>
<feature type="compositionally biased region" description="Basic and acidic residues" evidence="1">
    <location>
        <begin position="82"/>
        <end position="93"/>
    </location>
</feature>
<reference evidence="2 3" key="1">
    <citation type="submission" date="2021-03" db="EMBL/GenBank/DDBJ databases">
        <title>Sequencing the genomes of 1000 actinobacteria strains.</title>
        <authorList>
            <person name="Klenk H.-P."/>
        </authorList>
    </citation>
    <scope>NUCLEOTIDE SEQUENCE [LARGE SCALE GENOMIC DNA]</scope>
    <source>
        <strain evidence="2 3">DSM 46713</strain>
    </source>
</reference>
<feature type="region of interest" description="Disordered" evidence="1">
    <location>
        <begin position="56"/>
        <end position="95"/>
    </location>
</feature>
<keyword evidence="3" id="KW-1185">Reference proteome</keyword>
<sequence>MPFIAPDGARLSWAAATAAHDTNGHAVHPFVEDRPKYQLPEQVLRYLPPRQIPSRIASGARGAVARTSLSSFDGESGGAQKISEKQEVREMPERTFTSPAVVELPGTGAAMHAKVSGAQLNSVESRIDRCPTGRLARAESGVAA</sequence>
<accession>A0ABS4ZPJ4</accession>
<comment type="caution">
    <text evidence="2">The sequence shown here is derived from an EMBL/GenBank/DDBJ whole genome shotgun (WGS) entry which is preliminary data.</text>
</comment>